<name>A0A4C1WYB4_EUMVA</name>
<protein>
    <submittedName>
        <fullName evidence="1">Uncharacterized protein</fullName>
    </submittedName>
</protein>
<evidence type="ECO:0000313" key="1">
    <source>
        <dbReference type="EMBL" id="GBP56556.1"/>
    </source>
</evidence>
<dbReference type="Proteomes" id="UP000299102">
    <property type="component" value="Unassembled WGS sequence"/>
</dbReference>
<organism evidence="1 2">
    <name type="scientific">Eumeta variegata</name>
    <name type="common">Bagworm moth</name>
    <name type="synonym">Eumeta japonica</name>
    <dbReference type="NCBI Taxonomy" id="151549"/>
    <lineage>
        <taxon>Eukaryota</taxon>
        <taxon>Metazoa</taxon>
        <taxon>Ecdysozoa</taxon>
        <taxon>Arthropoda</taxon>
        <taxon>Hexapoda</taxon>
        <taxon>Insecta</taxon>
        <taxon>Pterygota</taxon>
        <taxon>Neoptera</taxon>
        <taxon>Endopterygota</taxon>
        <taxon>Lepidoptera</taxon>
        <taxon>Glossata</taxon>
        <taxon>Ditrysia</taxon>
        <taxon>Tineoidea</taxon>
        <taxon>Psychidae</taxon>
        <taxon>Oiketicinae</taxon>
        <taxon>Eumeta</taxon>
    </lineage>
</organism>
<accession>A0A4C1WYB4</accession>
<dbReference type="EMBL" id="BGZK01000695">
    <property type="protein sequence ID" value="GBP56556.1"/>
    <property type="molecule type" value="Genomic_DNA"/>
</dbReference>
<comment type="caution">
    <text evidence="1">The sequence shown here is derived from an EMBL/GenBank/DDBJ whole genome shotgun (WGS) entry which is preliminary data.</text>
</comment>
<sequence length="162" mass="18773">MHRRRLGFRGRPAGGGRPIIIMSPNEVVVMAGGFFSRATEQSCMIRALNANRLYNSESAANAFIIDTPFELLASEHRFPLWACYPSVLRGWLSITLTSRRSETQLREVQFGTLNVCGDMDDKIDDVCELMKDKRNFMRECDSKKRQWWGHQMRILRDILVWC</sequence>
<gene>
    <name evidence="1" type="ORF">EVAR_53630_1</name>
</gene>
<proteinExistence type="predicted"/>
<reference evidence="1 2" key="1">
    <citation type="journal article" date="2019" name="Commun. Biol.">
        <title>The bagworm genome reveals a unique fibroin gene that provides high tensile strength.</title>
        <authorList>
            <person name="Kono N."/>
            <person name="Nakamura H."/>
            <person name="Ohtoshi R."/>
            <person name="Tomita M."/>
            <person name="Numata K."/>
            <person name="Arakawa K."/>
        </authorList>
    </citation>
    <scope>NUCLEOTIDE SEQUENCE [LARGE SCALE GENOMIC DNA]</scope>
</reference>
<keyword evidence="2" id="KW-1185">Reference proteome</keyword>
<dbReference type="AlphaFoldDB" id="A0A4C1WYB4"/>
<dbReference type="OrthoDB" id="418748at2759"/>
<evidence type="ECO:0000313" key="2">
    <source>
        <dbReference type="Proteomes" id="UP000299102"/>
    </source>
</evidence>